<dbReference type="InterPro" id="IPR020846">
    <property type="entry name" value="MFS_dom"/>
</dbReference>
<feature type="transmembrane region" description="Helical" evidence="7">
    <location>
        <begin position="131"/>
        <end position="156"/>
    </location>
</feature>
<evidence type="ECO:0000259" key="8">
    <source>
        <dbReference type="PROSITE" id="PS50850"/>
    </source>
</evidence>
<evidence type="ECO:0000256" key="2">
    <source>
        <dbReference type="ARBA" id="ARBA00008335"/>
    </source>
</evidence>
<dbReference type="EMBL" id="CP009654">
    <property type="protein sequence ID" value="APC96685.1"/>
    <property type="molecule type" value="Genomic_DNA"/>
</dbReference>
<evidence type="ECO:0000313" key="9">
    <source>
        <dbReference type="EMBL" id="APC96685.1"/>
    </source>
</evidence>
<feature type="transmembrane region" description="Helical" evidence="7">
    <location>
        <begin position="244"/>
        <end position="263"/>
    </location>
</feature>
<feature type="transmembrane region" description="Helical" evidence="7">
    <location>
        <begin position="177"/>
        <end position="200"/>
    </location>
</feature>
<feature type="transmembrane region" description="Helical" evidence="7">
    <location>
        <begin position="12"/>
        <end position="35"/>
    </location>
</feature>
<dbReference type="AlphaFoldDB" id="A0A1J0KSF4"/>
<feature type="transmembrane region" description="Helical" evidence="7">
    <location>
        <begin position="330"/>
        <end position="354"/>
    </location>
</feature>
<reference evidence="10" key="1">
    <citation type="submission" date="2014-10" db="EMBL/GenBank/DDBJ databases">
        <authorList>
            <person name="Kuske C.R."/>
            <person name="Challacombe J.F."/>
            <person name="Daligault H.E."/>
            <person name="Davenport K.W."/>
            <person name="Johnson S.L."/>
            <person name="Siddaramappa S."/>
            <person name="Petersen J.M."/>
        </authorList>
    </citation>
    <scope>NUCLEOTIDE SEQUENCE [LARGE SCALE GENOMIC DNA]</scope>
    <source>
        <strain evidence="10">CA97-1460</strain>
    </source>
</reference>
<dbReference type="STRING" id="1542390.KX01_946"/>
<proteinExistence type="inferred from homology"/>
<feature type="transmembrane region" description="Helical" evidence="7">
    <location>
        <begin position="102"/>
        <end position="125"/>
    </location>
</feature>
<dbReference type="PANTHER" id="PTHR23514:SF3">
    <property type="entry name" value="BYPASS OF STOP CODON PROTEIN 6"/>
    <property type="match status" value="1"/>
</dbReference>
<dbReference type="KEGG" id="frc:KX01_946"/>
<comment type="similarity">
    <text evidence="2">Belongs to the major facilitator superfamily.</text>
</comment>
<dbReference type="InterPro" id="IPR051788">
    <property type="entry name" value="MFS_Transporter"/>
</dbReference>
<feature type="transmembrane region" description="Helical" evidence="7">
    <location>
        <begin position="302"/>
        <end position="324"/>
    </location>
</feature>
<protein>
    <submittedName>
        <fullName evidence="9">Major Facilitator Superfamily protein</fullName>
    </submittedName>
</protein>
<dbReference type="PROSITE" id="PS50850">
    <property type="entry name" value="MFS"/>
    <property type="match status" value="1"/>
</dbReference>
<feature type="transmembrane region" description="Helical" evidence="7">
    <location>
        <begin position="67"/>
        <end position="90"/>
    </location>
</feature>
<feature type="transmembrane region" description="Helical" evidence="7">
    <location>
        <begin position="42"/>
        <end position="61"/>
    </location>
</feature>
<evidence type="ECO:0000256" key="4">
    <source>
        <dbReference type="ARBA" id="ARBA00022692"/>
    </source>
</evidence>
<accession>A0A1J0KSF4</accession>
<keyword evidence="3" id="KW-0813">Transport</keyword>
<evidence type="ECO:0000256" key="1">
    <source>
        <dbReference type="ARBA" id="ARBA00004127"/>
    </source>
</evidence>
<feature type="transmembrane region" description="Helical" evidence="7">
    <location>
        <begin position="269"/>
        <end position="290"/>
    </location>
</feature>
<keyword evidence="6 7" id="KW-0472">Membrane</keyword>
<evidence type="ECO:0000256" key="5">
    <source>
        <dbReference type="ARBA" id="ARBA00022989"/>
    </source>
</evidence>
<comment type="subcellular location">
    <subcellularLocation>
        <location evidence="1">Endomembrane system</location>
        <topology evidence="1">Multi-pass membrane protein</topology>
    </subcellularLocation>
</comment>
<dbReference type="SUPFAM" id="SSF103473">
    <property type="entry name" value="MFS general substrate transporter"/>
    <property type="match status" value="1"/>
</dbReference>
<dbReference type="Proteomes" id="UP000182521">
    <property type="component" value="Chromosome"/>
</dbReference>
<keyword evidence="5 7" id="KW-1133">Transmembrane helix</keyword>
<feature type="domain" description="Major facilitator superfamily (MFS) profile" evidence="8">
    <location>
        <begin position="1"/>
        <end position="359"/>
    </location>
</feature>
<dbReference type="InterPro" id="IPR011701">
    <property type="entry name" value="MFS"/>
</dbReference>
<keyword evidence="4 7" id="KW-0812">Transmembrane</keyword>
<dbReference type="GO" id="GO:0012505">
    <property type="term" value="C:endomembrane system"/>
    <property type="evidence" value="ECO:0007669"/>
    <property type="project" value="UniProtKB-SubCell"/>
</dbReference>
<dbReference type="InterPro" id="IPR036259">
    <property type="entry name" value="MFS_trans_sf"/>
</dbReference>
<dbReference type="GO" id="GO:0016020">
    <property type="term" value="C:membrane"/>
    <property type="evidence" value="ECO:0007669"/>
    <property type="project" value="TreeGrafter"/>
</dbReference>
<name>A0A1J0KSF4_9GAMM</name>
<dbReference type="Gene3D" id="1.20.1250.20">
    <property type="entry name" value="MFS general substrate transporter like domains"/>
    <property type="match status" value="2"/>
</dbReference>
<keyword evidence="10" id="KW-1185">Reference proteome</keyword>
<evidence type="ECO:0000256" key="3">
    <source>
        <dbReference type="ARBA" id="ARBA00022448"/>
    </source>
</evidence>
<evidence type="ECO:0000256" key="6">
    <source>
        <dbReference type="ARBA" id="ARBA00023136"/>
    </source>
</evidence>
<dbReference type="NCBIfam" id="NF002982">
    <property type="entry name" value="PRK03699.1"/>
    <property type="match status" value="1"/>
</dbReference>
<sequence length="366" mass="41150">MKPLSEYFDNSNIGFAFTFINVAMWFAIFIIGFLMIRFSIKLLLIIAVIIGVLSSLITYISPSMFTLKILLTCVGLTGGLFMAIASYMIVHIYNDHKVRAMNVIFTDFFFSFGGAIIPIFAAYLITQNFEWYTIYAILQITAIAILVLVIFSDFTILNRHSCESKKQSNLNFSSWSFSLYCIAFAAFLFLLAQLTMTSYAQTYFQDILGWGAIDANKPLSYFWTAQCIGLFLSPLITRKIPLKFILPSFMVVSTICLCCIIYIPNIDIVLRAAIVFGLFNCYIYAGLLAYGTFQMENPPPTLITTILLFGTTGTALSTTTGAFINKYFGLVTVMHAVVFFYLISFILIVLAVIYSKESKTENLPVH</sequence>
<gene>
    <name evidence="9" type="ORF">KX01_946</name>
</gene>
<dbReference type="PANTHER" id="PTHR23514">
    <property type="entry name" value="BYPASS OF STOP CODON PROTEIN 6"/>
    <property type="match status" value="1"/>
</dbReference>
<dbReference type="Pfam" id="PF07690">
    <property type="entry name" value="MFS_1"/>
    <property type="match status" value="1"/>
</dbReference>
<evidence type="ECO:0000313" key="10">
    <source>
        <dbReference type="Proteomes" id="UP000182521"/>
    </source>
</evidence>
<dbReference type="GO" id="GO:0022857">
    <property type="term" value="F:transmembrane transporter activity"/>
    <property type="evidence" value="ECO:0007669"/>
    <property type="project" value="InterPro"/>
</dbReference>
<organism evidence="9 10">
    <name type="scientific">Francisella frigiditurris</name>
    <dbReference type="NCBI Taxonomy" id="1542390"/>
    <lineage>
        <taxon>Bacteria</taxon>
        <taxon>Pseudomonadati</taxon>
        <taxon>Pseudomonadota</taxon>
        <taxon>Gammaproteobacteria</taxon>
        <taxon>Thiotrichales</taxon>
        <taxon>Francisellaceae</taxon>
        <taxon>Francisella</taxon>
    </lineage>
</organism>
<evidence type="ECO:0000256" key="7">
    <source>
        <dbReference type="SAM" id="Phobius"/>
    </source>
</evidence>